<dbReference type="PANTHER" id="PTHR43155">
    <property type="entry name" value="CYCLIC DI-GMP PHOSPHODIESTERASE PA4108-RELATED"/>
    <property type="match status" value="1"/>
</dbReference>
<dbReference type="PROSITE" id="PS51832">
    <property type="entry name" value="HD_GYP"/>
    <property type="match status" value="1"/>
</dbReference>
<feature type="domain" description="HD-GYP" evidence="1">
    <location>
        <begin position="77"/>
        <end position="273"/>
    </location>
</feature>
<dbReference type="Proteomes" id="UP000663720">
    <property type="component" value="Chromosome"/>
</dbReference>
<protein>
    <submittedName>
        <fullName evidence="2">HD domain-containing protein</fullName>
    </submittedName>
</protein>
<organism evidence="2 3">
    <name type="scientific">Desulfonema limicola</name>
    <dbReference type="NCBI Taxonomy" id="45656"/>
    <lineage>
        <taxon>Bacteria</taxon>
        <taxon>Pseudomonadati</taxon>
        <taxon>Thermodesulfobacteriota</taxon>
        <taxon>Desulfobacteria</taxon>
        <taxon>Desulfobacterales</taxon>
        <taxon>Desulfococcaceae</taxon>
        <taxon>Desulfonema</taxon>
    </lineage>
</organism>
<gene>
    <name evidence="2" type="ORF">dnl_17380</name>
</gene>
<dbReference type="InterPro" id="IPR037522">
    <property type="entry name" value="HD_GYP_dom"/>
</dbReference>
<dbReference type="SUPFAM" id="SSF109604">
    <property type="entry name" value="HD-domain/PDEase-like"/>
    <property type="match status" value="1"/>
</dbReference>
<dbReference type="EMBL" id="CP061799">
    <property type="protein sequence ID" value="QTA79467.1"/>
    <property type="molecule type" value="Genomic_DNA"/>
</dbReference>
<dbReference type="InterPro" id="IPR003607">
    <property type="entry name" value="HD/PDEase_dom"/>
</dbReference>
<evidence type="ECO:0000313" key="2">
    <source>
        <dbReference type="EMBL" id="QTA79467.1"/>
    </source>
</evidence>
<dbReference type="RefSeq" id="WP_207691218.1">
    <property type="nucleotide sequence ID" value="NZ_CP061799.1"/>
</dbReference>
<dbReference type="Pfam" id="PF13487">
    <property type="entry name" value="HD_5"/>
    <property type="match status" value="1"/>
</dbReference>
<proteinExistence type="predicted"/>
<keyword evidence="3" id="KW-1185">Reference proteome</keyword>
<sequence length="337" mass="38383">MAVLRNIKPDTSDLKTNMIRADTVPAGAGLSFQSLESDRERLYDSLVDYAGSVFSAIRNQQKIPLDKGFELVKKMTENHLPEDPVFIKSIHHDSLEDYYIFHCVNTAVYAVKMADNLKWPVNKQIELGVGALFHDLGMAMVPEKIIYKKESLTDKELQIIKNRPRMGYKILMPFAETYPWLPVCALQAHERIDGSGYPDGIKGDDIHEYAQLSGLAGVYEALIHSRPQGEKYLYSSAVKEIIRTNKKSFKSQYLKALLNVFSIFPIYSYVRLNTDIIGKVLETYPDQPMRPKIQVVYDMKKHSPVSDKRIVNLPDNSLLNIVDSISETDIKGLFYNE</sequence>
<reference evidence="2" key="1">
    <citation type="journal article" date="2021" name="Microb. Physiol.">
        <title>Proteogenomic Insights into the Physiology of Marine, Sulfate-Reducing, Filamentous Desulfonema limicola and Desulfonema magnum.</title>
        <authorList>
            <person name="Schnaars V."/>
            <person name="Wohlbrand L."/>
            <person name="Scheve S."/>
            <person name="Hinrichs C."/>
            <person name="Reinhardt R."/>
            <person name="Rabus R."/>
        </authorList>
    </citation>
    <scope>NUCLEOTIDE SEQUENCE</scope>
    <source>
        <strain evidence="2">5ac10</strain>
    </source>
</reference>
<dbReference type="Gene3D" id="1.10.3210.10">
    <property type="entry name" value="Hypothetical protein af1432"/>
    <property type="match status" value="1"/>
</dbReference>
<evidence type="ECO:0000313" key="3">
    <source>
        <dbReference type="Proteomes" id="UP000663720"/>
    </source>
</evidence>
<dbReference type="CDD" id="cd00077">
    <property type="entry name" value="HDc"/>
    <property type="match status" value="1"/>
</dbReference>
<accession>A0A975GFP2</accession>
<dbReference type="AlphaFoldDB" id="A0A975GFP2"/>
<evidence type="ECO:0000259" key="1">
    <source>
        <dbReference type="PROSITE" id="PS51832"/>
    </source>
</evidence>
<dbReference type="KEGG" id="dli:dnl_17380"/>
<dbReference type="PANTHER" id="PTHR43155:SF2">
    <property type="entry name" value="CYCLIC DI-GMP PHOSPHODIESTERASE PA4108"/>
    <property type="match status" value="1"/>
</dbReference>
<name>A0A975GFP2_9BACT</name>